<proteinExistence type="predicted"/>
<reference evidence="1 2" key="1">
    <citation type="submission" date="2021-06" db="EMBL/GenBank/DDBJ databases">
        <authorList>
            <person name="Kallberg Y."/>
            <person name="Tangrot J."/>
            <person name="Rosling A."/>
        </authorList>
    </citation>
    <scope>NUCLEOTIDE SEQUENCE [LARGE SCALE GENOMIC DNA]</scope>
    <source>
        <strain evidence="1 2">120-4 pot B 10/14</strain>
    </source>
</reference>
<accession>A0ABN7V355</accession>
<evidence type="ECO:0000313" key="2">
    <source>
        <dbReference type="Proteomes" id="UP000789901"/>
    </source>
</evidence>
<name>A0ABN7V355_GIGMA</name>
<gene>
    <name evidence="1" type="ORF">GMARGA_LOCUS13452</name>
</gene>
<evidence type="ECO:0000313" key="1">
    <source>
        <dbReference type="EMBL" id="CAG8720244.1"/>
    </source>
</evidence>
<comment type="caution">
    <text evidence="1">The sequence shown here is derived from an EMBL/GenBank/DDBJ whole genome shotgun (WGS) entry which is preliminary data.</text>
</comment>
<sequence>MESSTSSNINLENVSIDILFEEFDGDEVSQIDVELPEDINIDNNDPVIEEFFDIRTFEE</sequence>
<keyword evidence="2" id="KW-1185">Reference proteome</keyword>
<dbReference type="Proteomes" id="UP000789901">
    <property type="component" value="Unassembled WGS sequence"/>
</dbReference>
<protein>
    <submittedName>
        <fullName evidence="1">18905_t:CDS:1</fullName>
    </submittedName>
</protein>
<dbReference type="EMBL" id="CAJVQB010008548">
    <property type="protein sequence ID" value="CAG8720244.1"/>
    <property type="molecule type" value="Genomic_DNA"/>
</dbReference>
<organism evidence="1 2">
    <name type="scientific">Gigaspora margarita</name>
    <dbReference type="NCBI Taxonomy" id="4874"/>
    <lineage>
        <taxon>Eukaryota</taxon>
        <taxon>Fungi</taxon>
        <taxon>Fungi incertae sedis</taxon>
        <taxon>Mucoromycota</taxon>
        <taxon>Glomeromycotina</taxon>
        <taxon>Glomeromycetes</taxon>
        <taxon>Diversisporales</taxon>
        <taxon>Gigasporaceae</taxon>
        <taxon>Gigaspora</taxon>
    </lineage>
</organism>